<dbReference type="EMBL" id="CM044708">
    <property type="protein sequence ID" value="KAI5648388.1"/>
    <property type="molecule type" value="Genomic_DNA"/>
</dbReference>
<name>A0ACB9ZLR6_CATRO</name>
<dbReference type="Proteomes" id="UP001060085">
    <property type="component" value="Linkage Group LG08"/>
</dbReference>
<gene>
    <name evidence="1" type="ORF">M9H77_34393</name>
</gene>
<keyword evidence="2" id="KW-1185">Reference proteome</keyword>
<evidence type="ECO:0000313" key="1">
    <source>
        <dbReference type="EMBL" id="KAI5648388.1"/>
    </source>
</evidence>
<comment type="caution">
    <text evidence="1">The sequence shown here is derived from an EMBL/GenBank/DDBJ whole genome shotgun (WGS) entry which is preliminary data.</text>
</comment>
<protein>
    <submittedName>
        <fullName evidence="1">Uncharacterized protein</fullName>
    </submittedName>
</protein>
<accession>A0ACB9ZLR6</accession>
<sequence>MGNCLKTQKKSVSEINPFSPSEIKSFFPFESSEGFDKGSPAALKPVVKLYGPPNNAATFYIRFALLYKPVSLTFNHSDIVESPVMYYGSDVISGSVETMLRYLDSKFPNPPLLPKSGSFGWYDGTTPLMVWLLTLQHRSMIWHLERMARWAEDLASRGGKTRGDPVMGSPRMEMKKFGRNYSQLMEMLLEHARMEERVVFPILEEADRGLCKAAQEEHARDLPMLNGIKEDIKSIGVLDTGTPSYQEALSNLVNRFKKLKNQCKEHFKEEERDLLPYMEAAELSKSQQGKVLEQCLDAMRETHTHLFRFFMEGLLPQDGIQYLDMIIKCSENNRATLMLHMFVE</sequence>
<proteinExistence type="predicted"/>
<evidence type="ECO:0000313" key="2">
    <source>
        <dbReference type="Proteomes" id="UP001060085"/>
    </source>
</evidence>
<reference evidence="2" key="1">
    <citation type="journal article" date="2023" name="Nat. Plants">
        <title>Single-cell RNA sequencing provides a high-resolution roadmap for understanding the multicellular compartmentation of specialized metabolism.</title>
        <authorList>
            <person name="Sun S."/>
            <person name="Shen X."/>
            <person name="Li Y."/>
            <person name="Li Y."/>
            <person name="Wang S."/>
            <person name="Li R."/>
            <person name="Zhang H."/>
            <person name="Shen G."/>
            <person name="Guo B."/>
            <person name="Wei J."/>
            <person name="Xu J."/>
            <person name="St-Pierre B."/>
            <person name="Chen S."/>
            <person name="Sun C."/>
        </authorList>
    </citation>
    <scope>NUCLEOTIDE SEQUENCE [LARGE SCALE GENOMIC DNA]</scope>
</reference>
<organism evidence="1 2">
    <name type="scientific">Catharanthus roseus</name>
    <name type="common">Madagascar periwinkle</name>
    <name type="synonym">Vinca rosea</name>
    <dbReference type="NCBI Taxonomy" id="4058"/>
    <lineage>
        <taxon>Eukaryota</taxon>
        <taxon>Viridiplantae</taxon>
        <taxon>Streptophyta</taxon>
        <taxon>Embryophyta</taxon>
        <taxon>Tracheophyta</taxon>
        <taxon>Spermatophyta</taxon>
        <taxon>Magnoliopsida</taxon>
        <taxon>eudicotyledons</taxon>
        <taxon>Gunneridae</taxon>
        <taxon>Pentapetalae</taxon>
        <taxon>asterids</taxon>
        <taxon>lamiids</taxon>
        <taxon>Gentianales</taxon>
        <taxon>Apocynaceae</taxon>
        <taxon>Rauvolfioideae</taxon>
        <taxon>Vinceae</taxon>
        <taxon>Catharanthinae</taxon>
        <taxon>Catharanthus</taxon>
    </lineage>
</organism>